<sequence length="419" mass="47354">MKVALKSRLLLAASIAVLTASLPMTIPSAASAAFYLNDSNPLAAWTIHYSFAFKDPWTGTLFFNASNDEGERYIIFKEKDSTWSKLPKGYNFAWKNGNESLARIDLSHSVLEQYKPVTAPLFGTLLYDNTDNTLVYGKPYTISPGRGYALREQEDYISTDNGSQRQFSIWLKDRKTGVIREIWRSSQRGEYRFHWTNDDRLLSQRYNQDTRTVEITEYNPSTGTFEHLLDGQLWRINPKTNEILYVDNTPKRKVWIYDLKTGIKRLSKGVVEENTRFAAEPAPMEVTVTPPSDLDVRSLPEVEPQFVHANEADLIVDGTRYSLPMAIVSGINNFVPLTSIMNEMNIALSSGSAGPAAKRTYQLTYRGQSLTIGENEMRIYDNRIFVSIALLKQLLQTDDMQLQWLPPLTGSSSSATPAS</sequence>
<protein>
    <submittedName>
        <fullName evidence="2">Uncharacterized protein</fullName>
    </submittedName>
</protein>
<name>A0ABY5S7G6_9BACL</name>
<keyword evidence="1" id="KW-0732">Signal</keyword>
<reference evidence="2" key="1">
    <citation type="submission" date="2022-01" db="EMBL/GenBank/DDBJ databases">
        <title>Paenibacillus spongiae sp. nov., isolated from marine sponge.</title>
        <authorList>
            <person name="Li Z."/>
            <person name="Zhang M."/>
        </authorList>
    </citation>
    <scope>NUCLEOTIDE SEQUENCE</scope>
    <source>
        <strain evidence="2">PHS-Z3</strain>
    </source>
</reference>
<dbReference type="Proteomes" id="UP001057877">
    <property type="component" value="Chromosome"/>
</dbReference>
<feature type="chain" id="PRO_5046604401" evidence="1">
    <location>
        <begin position="33"/>
        <end position="419"/>
    </location>
</feature>
<evidence type="ECO:0000313" key="3">
    <source>
        <dbReference type="Proteomes" id="UP001057877"/>
    </source>
</evidence>
<dbReference type="SUPFAM" id="SSF69304">
    <property type="entry name" value="Tricorn protease N-terminal domain"/>
    <property type="match status" value="1"/>
</dbReference>
<feature type="signal peptide" evidence="1">
    <location>
        <begin position="1"/>
        <end position="32"/>
    </location>
</feature>
<accession>A0ABY5S7G6</accession>
<organism evidence="2 3">
    <name type="scientific">Paenibacillus spongiae</name>
    <dbReference type="NCBI Taxonomy" id="2909671"/>
    <lineage>
        <taxon>Bacteria</taxon>
        <taxon>Bacillati</taxon>
        <taxon>Bacillota</taxon>
        <taxon>Bacilli</taxon>
        <taxon>Bacillales</taxon>
        <taxon>Paenibacillaceae</taxon>
        <taxon>Paenibacillus</taxon>
    </lineage>
</organism>
<evidence type="ECO:0000256" key="1">
    <source>
        <dbReference type="SAM" id="SignalP"/>
    </source>
</evidence>
<dbReference type="EMBL" id="CP091430">
    <property type="protein sequence ID" value="UVI29851.1"/>
    <property type="molecule type" value="Genomic_DNA"/>
</dbReference>
<proteinExistence type="predicted"/>
<evidence type="ECO:0000313" key="2">
    <source>
        <dbReference type="EMBL" id="UVI29851.1"/>
    </source>
</evidence>
<keyword evidence="3" id="KW-1185">Reference proteome</keyword>
<dbReference type="RefSeq" id="WP_258385923.1">
    <property type="nucleotide sequence ID" value="NZ_CP091430.1"/>
</dbReference>
<gene>
    <name evidence="2" type="ORF">L1F29_31435</name>
</gene>